<dbReference type="InterPro" id="IPR028031">
    <property type="entry name" value="DUF4460"/>
</dbReference>
<feature type="region of interest" description="Disordered" evidence="1">
    <location>
        <begin position="480"/>
        <end position="500"/>
    </location>
</feature>
<feature type="compositionally biased region" description="Low complexity" evidence="1">
    <location>
        <begin position="637"/>
        <end position="652"/>
    </location>
</feature>
<proteinExistence type="predicted"/>
<dbReference type="EMBL" id="HBGR01008266">
    <property type="protein sequence ID" value="CAD9382389.1"/>
    <property type="molecule type" value="Transcribed_RNA"/>
</dbReference>
<accession>A0A7S2AZR1</accession>
<sequence>MVSADPTEDSSSATGSDNESASASEVILESQRRLLRSVVRRVHPDRFAQSPEICEQNSEALKALNGYVDAMSSTGSTFSFGDSSFPRESHLVFWVSDGPNDMRAISVVLPAEGSLVPLYSAFGLLNEEQCAAMRRKEKRSRQRGRSLAEDERDADTEEHTLLEWLSSTIRDAVAAAESHRELQARVQELQDSIRKQLGVESASCASEGSPAAANLDEQRIRLLALECFLDAALNLNEQKRDMLRGLHVRVHLQDLTAAAAANAAAQMQETPLTSSTPTTTTTDLQRQGAIVGRDGAVHLSAYSLVVDGSNYQAIVFSLESQMAGADLNRAQVLARLEAHWRLRAADLAPELAELLDMRSVVGEFLWETPGTGRDALAPLSLSIAGSWADAGGGPVRRFVVFARRLLDGGPNEEAFAALREKRRAELGPEASEKSELTMLVHEGGRGTPLIQRLPDSTVLQVRHDCPPGRLLAHLSETRYDDDGASSSVDEAGAREAAASREEEEAVLEAARAALGAEYVISVCPGEQRREVISAAQRLCEAAPQIRMAVNLAGASICLDDRYDAWGNGFISIPCDFDLGTVEGHLRALLPSSSASKTAAAEGADSGVPYATRPQTQRRHCSVPKQPQRRRRRGLMTSSPSRGSRVSSLRVVL</sequence>
<protein>
    <recommendedName>
        <fullName evidence="2">DUF4460 domain-containing protein</fullName>
    </recommendedName>
</protein>
<feature type="compositionally biased region" description="Basic residues" evidence="1">
    <location>
        <begin position="615"/>
        <end position="633"/>
    </location>
</feature>
<name>A0A7S2AZR1_9CHLO</name>
<feature type="compositionally biased region" description="Basic residues" evidence="1">
    <location>
        <begin position="134"/>
        <end position="144"/>
    </location>
</feature>
<evidence type="ECO:0000259" key="2">
    <source>
        <dbReference type="Pfam" id="PF14687"/>
    </source>
</evidence>
<feature type="compositionally biased region" description="Basic and acidic residues" evidence="1">
    <location>
        <begin position="491"/>
        <end position="500"/>
    </location>
</feature>
<feature type="domain" description="DUF4460" evidence="2">
    <location>
        <begin position="30"/>
        <end position="97"/>
    </location>
</feature>
<feature type="compositionally biased region" description="Polar residues" evidence="1">
    <location>
        <begin position="9"/>
        <end position="23"/>
    </location>
</feature>
<feature type="region of interest" description="Disordered" evidence="1">
    <location>
        <begin position="599"/>
        <end position="652"/>
    </location>
</feature>
<gene>
    <name evidence="3" type="ORF">PPRO1471_LOCUS5504</name>
</gene>
<dbReference type="AlphaFoldDB" id="A0A7S2AZR1"/>
<feature type="region of interest" description="Disordered" evidence="1">
    <location>
        <begin position="1"/>
        <end position="24"/>
    </location>
</feature>
<feature type="region of interest" description="Disordered" evidence="1">
    <location>
        <begin position="134"/>
        <end position="154"/>
    </location>
</feature>
<organism evidence="3">
    <name type="scientific">Pycnococcus provasolii</name>
    <dbReference type="NCBI Taxonomy" id="41880"/>
    <lineage>
        <taxon>Eukaryota</taxon>
        <taxon>Viridiplantae</taxon>
        <taxon>Chlorophyta</taxon>
        <taxon>Pseudoscourfieldiophyceae</taxon>
        <taxon>Pseudoscourfieldiales</taxon>
        <taxon>Pycnococcaceae</taxon>
        <taxon>Pycnococcus</taxon>
    </lineage>
</organism>
<reference evidence="3" key="1">
    <citation type="submission" date="2021-01" db="EMBL/GenBank/DDBJ databases">
        <authorList>
            <person name="Corre E."/>
            <person name="Pelletier E."/>
            <person name="Niang G."/>
            <person name="Scheremetjew M."/>
            <person name="Finn R."/>
            <person name="Kale V."/>
            <person name="Holt S."/>
            <person name="Cochrane G."/>
            <person name="Meng A."/>
            <person name="Brown T."/>
            <person name="Cohen L."/>
        </authorList>
    </citation>
    <scope>NUCLEOTIDE SEQUENCE</scope>
    <source>
        <strain evidence="3">RCC733</strain>
    </source>
</reference>
<evidence type="ECO:0000256" key="1">
    <source>
        <dbReference type="SAM" id="MobiDB-lite"/>
    </source>
</evidence>
<dbReference type="Pfam" id="PF14687">
    <property type="entry name" value="DUF4460"/>
    <property type="match status" value="1"/>
</dbReference>
<evidence type="ECO:0000313" key="3">
    <source>
        <dbReference type="EMBL" id="CAD9382389.1"/>
    </source>
</evidence>